<keyword evidence="5" id="KW-0997">Cell inner membrane</keyword>
<keyword evidence="3" id="KW-0813">Transport</keyword>
<dbReference type="Gene3D" id="3.30.1150.10">
    <property type="match status" value="1"/>
</dbReference>
<dbReference type="PANTHER" id="PTHR33446">
    <property type="entry name" value="PROTEIN TONB-RELATED"/>
    <property type="match status" value="1"/>
</dbReference>
<gene>
    <name evidence="12" type="ORF">AVDCRST_MAG23-776</name>
</gene>
<evidence type="ECO:0000256" key="4">
    <source>
        <dbReference type="ARBA" id="ARBA00022475"/>
    </source>
</evidence>
<evidence type="ECO:0000256" key="10">
    <source>
        <dbReference type="SAM" id="MobiDB-lite"/>
    </source>
</evidence>
<comment type="subcellular location">
    <subcellularLocation>
        <location evidence="1">Cell inner membrane</location>
        <topology evidence="1">Single-pass membrane protein</topology>
        <orientation evidence="1">Periplasmic side</orientation>
    </subcellularLocation>
</comment>
<accession>A0A6J4TNB5</accession>
<evidence type="ECO:0000256" key="7">
    <source>
        <dbReference type="ARBA" id="ARBA00022927"/>
    </source>
</evidence>
<evidence type="ECO:0000256" key="5">
    <source>
        <dbReference type="ARBA" id="ARBA00022519"/>
    </source>
</evidence>
<keyword evidence="8" id="KW-1133">Transmembrane helix</keyword>
<organism evidence="12">
    <name type="scientific">uncultured Sphingosinicella sp</name>
    <dbReference type="NCBI Taxonomy" id="478748"/>
    <lineage>
        <taxon>Bacteria</taxon>
        <taxon>Pseudomonadati</taxon>
        <taxon>Pseudomonadota</taxon>
        <taxon>Alphaproteobacteria</taxon>
        <taxon>Sphingomonadales</taxon>
        <taxon>Sphingosinicellaceae</taxon>
        <taxon>Sphingosinicella</taxon>
        <taxon>environmental samples</taxon>
    </lineage>
</organism>
<dbReference type="EMBL" id="CADCWD010000031">
    <property type="protein sequence ID" value="CAA9528378.1"/>
    <property type="molecule type" value="Genomic_DNA"/>
</dbReference>
<dbReference type="NCBIfam" id="TIGR01352">
    <property type="entry name" value="tonB_Cterm"/>
    <property type="match status" value="1"/>
</dbReference>
<keyword evidence="7" id="KW-0653">Protein transport</keyword>
<dbReference type="GO" id="GO:0055085">
    <property type="term" value="P:transmembrane transport"/>
    <property type="evidence" value="ECO:0007669"/>
    <property type="project" value="InterPro"/>
</dbReference>
<dbReference type="AlphaFoldDB" id="A0A6J4TNB5"/>
<dbReference type="GO" id="GO:0098797">
    <property type="term" value="C:plasma membrane protein complex"/>
    <property type="evidence" value="ECO:0007669"/>
    <property type="project" value="TreeGrafter"/>
</dbReference>
<evidence type="ECO:0000256" key="1">
    <source>
        <dbReference type="ARBA" id="ARBA00004383"/>
    </source>
</evidence>
<keyword evidence="6" id="KW-0812">Transmembrane</keyword>
<keyword evidence="9" id="KW-0472">Membrane</keyword>
<evidence type="ECO:0000256" key="6">
    <source>
        <dbReference type="ARBA" id="ARBA00022692"/>
    </source>
</evidence>
<dbReference type="SUPFAM" id="SSF74653">
    <property type="entry name" value="TolA/TonB C-terminal domain"/>
    <property type="match status" value="1"/>
</dbReference>
<dbReference type="InterPro" id="IPR051045">
    <property type="entry name" value="TonB-dependent_transducer"/>
</dbReference>
<sequence length="142" mass="15095">MILLALSAAAVLAGKPDNSAAPVNPAPLARDTRRGPAPAVPRLLGGRGLDSLISEADYPEAARRQRLSGPVRLRLTVNIDGRVTGCEILRSSGTALLDASACRILVRRARFWPALDRSSRPIVSTFEHQVKWVLPASASPVA</sequence>
<feature type="domain" description="TonB C-terminal" evidence="11">
    <location>
        <begin position="43"/>
        <end position="137"/>
    </location>
</feature>
<dbReference type="GO" id="GO:0031992">
    <property type="term" value="F:energy transducer activity"/>
    <property type="evidence" value="ECO:0007669"/>
    <property type="project" value="TreeGrafter"/>
</dbReference>
<evidence type="ECO:0000256" key="3">
    <source>
        <dbReference type="ARBA" id="ARBA00022448"/>
    </source>
</evidence>
<dbReference type="PROSITE" id="PS52015">
    <property type="entry name" value="TONB_CTD"/>
    <property type="match status" value="1"/>
</dbReference>
<dbReference type="GO" id="GO:0015031">
    <property type="term" value="P:protein transport"/>
    <property type="evidence" value="ECO:0007669"/>
    <property type="project" value="UniProtKB-KW"/>
</dbReference>
<name>A0A6J4TNB5_9SPHN</name>
<dbReference type="InterPro" id="IPR006260">
    <property type="entry name" value="TonB/TolA_C"/>
</dbReference>
<evidence type="ECO:0000259" key="11">
    <source>
        <dbReference type="PROSITE" id="PS52015"/>
    </source>
</evidence>
<protein>
    <recommendedName>
        <fullName evidence="11">TonB C-terminal domain-containing protein</fullName>
    </recommendedName>
</protein>
<evidence type="ECO:0000256" key="8">
    <source>
        <dbReference type="ARBA" id="ARBA00022989"/>
    </source>
</evidence>
<proteinExistence type="inferred from homology"/>
<dbReference type="PANTHER" id="PTHR33446:SF11">
    <property type="entry name" value="TONB3"/>
    <property type="match status" value="1"/>
</dbReference>
<evidence type="ECO:0000256" key="9">
    <source>
        <dbReference type="ARBA" id="ARBA00023136"/>
    </source>
</evidence>
<feature type="region of interest" description="Disordered" evidence="10">
    <location>
        <begin position="18"/>
        <end position="40"/>
    </location>
</feature>
<dbReference type="Pfam" id="PF03544">
    <property type="entry name" value="TonB_C"/>
    <property type="match status" value="1"/>
</dbReference>
<keyword evidence="4" id="KW-1003">Cell membrane</keyword>
<dbReference type="InterPro" id="IPR037682">
    <property type="entry name" value="TonB_C"/>
</dbReference>
<reference evidence="12" key="1">
    <citation type="submission" date="2020-02" db="EMBL/GenBank/DDBJ databases">
        <authorList>
            <person name="Meier V. D."/>
        </authorList>
    </citation>
    <scope>NUCLEOTIDE SEQUENCE</scope>
    <source>
        <strain evidence="12">AVDCRST_MAG23</strain>
    </source>
</reference>
<evidence type="ECO:0000313" key="12">
    <source>
        <dbReference type="EMBL" id="CAA9528378.1"/>
    </source>
</evidence>
<evidence type="ECO:0000256" key="2">
    <source>
        <dbReference type="ARBA" id="ARBA00006555"/>
    </source>
</evidence>
<comment type="similarity">
    <text evidence="2">Belongs to the TonB family.</text>
</comment>